<dbReference type="Proteomes" id="UP000216438">
    <property type="component" value="Chromosome"/>
</dbReference>
<gene>
    <name evidence="1" type="ORF">BA171_07690</name>
</gene>
<accession>A0A249E1J1</accession>
<reference evidence="1 2" key="2">
    <citation type="submission" date="2017-09" db="EMBL/GenBank/DDBJ databases">
        <title>The genome of whitefly Bemisia tabaci, a global crop pest, provides novel insights into virus transmission, host adaptation and insecticide resistance.</title>
        <authorList>
            <person name="Kaur N."/>
            <person name="Kliot A."/>
            <person name="Pinheiro P.V."/>
            <person name="Luan J."/>
            <person name="Zheng Y."/>
            <person name="Liu W."/>
            <person name="Sun H."/>
            <person name="Yang X."/>
            <person name="Xu Y."/>
            <person name="Luo Y."/>
            <person name="Kruse A."/>
            <person name="Fisher T.W."/>
            <person name="Nelson D.R."/>
            <person name="Elimelech M."/>
            <person name="MacCoss M."/>
            <person name="Johnson R."/>
            <person name="Cohen E."/>
            <person name="Hunter W.B."/>
            <person name="Brown J.K."/>
            <person name="Jander G."/>
            <person name="Cilia M."/>
            <person name="Douglas A.E."/>
            <person name="Ghanim M."/>
            <person name="Simmons A.M."/>
            <person name="Wintermantel W.M."/>
            <person name="Ling K.-S."/>
            <person name="Fei Z."/>
        </authorList>
    </citation>
    <scope>NUCLEOTIDE SEQUENCE [LARGE SCALE GENOMIC DNA]</scope>
    <source>
        <strain evidence="1 2">MEAM1</strain>
    </source>
</reference>
<dbReference type="AlphaFoldDB" id="A0A249E1J1"/>
<reference evidence="2" key="1">
    <citation type="submission" date="2016-06" db="EMBL/GenBank/DDBJ databases">
        <authorList>
            <person name="Chen W."/>
            <person name="Hasegawa D.K."/>
        </authorList>
    </citation>
    <scope>NUCLEOTIDE SEQUENCE [LARGE SCALE GENOMIC DNA]</scope>
    <source>
        <strain evidence="2">MEAM1</strain>
    </source>
</reference>
<evidence type="ECO:0000313" key="2">
    <source>
        <dbReference type="Proteomes" id="UP000216438"/>
    </source>
</evidence>
<dbReference type="OrthoDB" id="350224at2"/>
<evidence type="ECO:0000313" key="1">
    <source>
        <dbReference type="EMBL" id="ASX26872.1"/>
    </source>
</evidence>
<name>A0A249E1J1_9ENTR</name>
<sequence length="450" mass="51843">MSDDSRGFDRNCKKLVNKMPFIKTHKTNQMVTQNTLGQNNKEHKPGALKENLRKVSSTAEHPFPSSTIETDNQMTPAIKEIRGAIEKNIKENEKKRVARYQLPECRYQLPQCESNEKKVEYFNNIVNYAAMILESVEGKSDSQKLGKWTKDLQSDFLKLKTAFEKSGDQQNSFDILRKNKKLTQSLQGTIREIVYDLANHNKQEDKSILNIFMEKNTYLNSDEIKKHVVLDKHEFRQLKNHVVSFSSLDTADLINCQDIYKALSQDLAYCYKLKDGKNTTPDSKGIPHDGNTNPTELVRPPVEERGHQSTHVHYHYHDNNYYYNYYNDKQHQIAELNQTPKISQQTQTNDDNNDDDSTVQSSGVGMHVSRPQISDLMVVQTLTDENKMESGTPINANKHTKTNTFAETRTVTTQGGAKRLLAPTTHTQLPDTWTSHENTWDFSRNWKKKN</sequence>
<protein>
    <submittedName>
        <fullName evidence="1">Uncharacterized protein</fullName>
    </submittedName>
</protein>
<dbReference type="EMBL" id="CP016303">
    <property type="protein sequence ID" value="ASX26872.1"/>
    <property type="molecule type" value="Genomic_DNA"/>
</dbReference>
<organism evidence="1 2">
    <name type="scientific">Candidatus Hamiltonella defensa</name>
    <name type="common">Bemisia tabaci</name>
    <dbReference type="NCBI Taxonomy" id="672795"/>
    <lineage>
        <taxon>Bacteria</taxon>
        <taxon>Pseudomonadati</taxon>
        <taxon>Pseudomonadota</taxon>
        <taxon>Gammaproteobacteria</taxon>
        <taxon>Enterobacterales</taxon>
        <taxon>Enterobacteriaceae</taxon>
        <taxon>aphid secondary symbionts</taxon>
        <taxon>Candidatus Williamhamiltonella</taxon>
    </lineage>
</organism>
<proteinExistence type="predicted"/>